<evidence type="ECO:0000259" key="3">
    <source>
        <dbReference type="Pfam" id="PF14230"/>
    </source>
</evidence>
<evidence type="ECO:0000256" key="2">
    <source>
        <dbReference type="SAM" id="SignalP"/>
    </source>
</evidence>
<feature type="domain" description="DUF4333" evidence="3">
    <location>
        <begin position="45"/>
        <end position="120"/>
    </location>
</feature>
<dbReference type="InterPro" id="IPR025637">
    <property type="entry name" value="DUF4333"/>
</dbReference>
<keyword evidence="2" id="KW-0732">Signal</keyword>
<evidence type="ECO:0000256" key="1">
    <source>
        <dbReference type="SAM" id="MobiDB-lite"/>
    </source>
</evidence>
<dbReference type="EMBL" id="FOWC01000016">
    <property type="protein sequence ID" value="SFQ59544.1"/>
    <property type="molecule type" value="Genomic_DNA"/>
</dbReference>
<dbReference type="STRING" id="112413.SAMN05421854_11681"/>
<gene>
    <name evidence="4" type="ORF">SAMN05421854_11681</name>
</gene>
<accession>A0A1I5ZSU3</accession>
<feature type="compositionally biased region" description="Low complexity" evidence="1">
    <location>
        <begin position="30"/>
        <end position="55"/>
    </location>
</feature>
<evidence type="ECO:0000313" key="4">
    <source>
        <dbReference type="EMBL" id="SFQ59544.1"/>
    </source>
</evidence>
<reference evidence="4 5" key="1">
    <citation type="submission" date="2016-10" db="EMBL/GenBank/DDBJ databases">
        <authorList>
            <person name="de Groot N.N."/>
        </authorList>
    </citation>
    <scope>NUCLEOTIDE SEQUENCE [LARGE SCALE GENOMIC DNA]</scope>
    <source>
        <strain evidence="4 5">DSM 44637</strain>
    </source>
</reference>
<dbReference type="AlphaFoldDB" id="A0A1I5ZSU3"/>
<dbReference type="OrthoDB" id="3405072at2"/>
<dbReference type="PROSITE" id="PS51257">
    <property type="entry name" value="PROKAR_LIPOPROTEIN"/>
    <property type="match status" value="1"/>
</dbReference>
<feature type="chain" id="PRO_5038397912" description="DUF4333 domain-containing protein" evidence="2">
    <location>
        <begin position="19"/>
        <end position="128"/>
    </location>
</feature>
<dbReference type="Pfam" id="PF14230">
    <property type="entry name" value="DUF4333"/>
    <property type="match status" value="1"/>
</dbReference>
<proteinExistence type="predicted"/>
<name>A0A1I5ZSU3_9PSEU</name>
<feature type="region of interest" description="Disordered" evidence="1">
    <location>
        <begin position="26"/>
        <end position="56"/>
    </location>
</feature>
<sequence length="128" mass="13141">MRAVRVLLLCGWGMLAAAGCDSGTPPPPVHTVTVTPNSPAQPGVASSSAPSSSSAMRVFDSRAMASAVTRLLTTDYKVANVGTVSCPDRQPVADGSRFQCTVDVAGTTKHVPITVTGADGNYRVDPPQ</sequence>
<dbReference type="Proteomes" id="UP000199137">
    <property type="component" value="Unassembled WGS sequence"/>
</dbReference>
<evidence type="ECO:0000313" key="5">
    <source>
        <dbReference type="Proteomes" id="UP000199137"/>
    </source>
</evidence>
<organism evidence="4 5">
    <name type="scientific">Amycolatopsis rubida</name>
    <dbReference type="NCBI Taxonomy" id="112413"/>
    <lineage>
        <taxon>Bacteria</taxon>
        <taxon>Bacillati</taxon>
        <taxon>Actinomycetota</taxon>
        <taxon>Actinomycetes</taxon>
        <taxon>Pseudonocardiales</taxon>
        <taxon>Pseudonocardiaceae</taxon>
        <taxon>Amycolatopsis</taxon>
    </lineage>
</organism>
<protein>
    <recommendedName>
        <fullName evidence="3">DUF4333 domain-containing protein</fullName>
    </recommendedName>
</protein>
<dbReference type="RefSeq" id="WP_093576508.1">
    <property type="nucleotide sequence ID" value="NZ_FOWC01000016.1"/>
</dbReference>
<feature type="signal peptide" evidence="2">
    <location>
        <begin position="1"/>
        <end position="18"/>
    </location>
</feature>